<evidence type="ECO:0000259" key="4">
    <source>
        <dbReference type="Pfam" id="PF18962"/>
    </source>
</evidence>
<dbReference type="SUPFAM" id="SSF52266">
    <property type="entry name" value="SGNH hydrolase"/>
    <property type="match status" value="1"/>
</dbReference>
<keyword evidence="6" id="KW-1185">Reference proteome</keyword>
<sequence>MKLLHTSLILFLCYFTVTAQVRFDQIPRDLQLYPRNAAGQADVTVSGTVTNTGYQKIGMQVLREGQLIQAVSQTLVSSVANASFKLTSTIKAERAEYEFRVFTYKGIDSTLVADRKRIVCGDVYIIHGQSNALALSGLEEYYAFNFDDKYLRNASYVYGSTDIPNDMRWYGAKDPYGSVGGFGLTLQRLILEQYGIPTLVLNGAYGGTGILALSARNPANHADLSTFYGRLLFRAKWAGVDKNVKAIIWKQGEDEAGNEPAGYDEKFKTLYNQFHEDYGNARLYVGQINILADKVEGAAALRDFQRRTKYLFSNVESIATIGGRGYDGIHYDPLGHQQLAYEQFRQIARDFYGYKDTLQINSPDIKKVFYNARKDSITLVFDNDMQMVWKDTAYYNFATGQMIGSRALKDYFYLDGQAGLLSGGTTKGNRVVVSLRQPSSAKSIRYLPAYFSDALSPFYNGPTLKNSRGMRAFSFDGVPIADAISTITTLAAKPISEKAIQLSWTTPPTAQTLVLERSDSTRGGFKRLITFTTNSSVLPSSYTDGSLSNPFGTYYYRLRAYSNTSESAYSNEVVSKPLVLGVAEVEPPVRLYPNPLAADRTLHIEAKNMTITSVAVRDLMGRLVKDWRGKAYDELSIGLEEAAAGLYIAYLETADGQQLSHKIIVR</sequence>
<dbReference type="CDD" id="cd00063">
    <property type="entry name" value="FN3"/>
    <property type="match status" value="1"/>
</dbReference>
<evidence type="ECO:0000256" key="2">
    <source>
        <dbReference type="SAM" id="SignalP"/>
    </source>
</evidence>
<dbReference type="EMBL" id="JALPRF010000001">
    <property type="protein sequence ID" value="MCK8490943.1"/>
    <property type="molecule type" value="Genomic_DNA"/>
</dbReference>
<evidence type="ECO:0000313" key="6">
    <source>
        <dbReference type="Proteomes" id="UP001202180"/>
    </source>
</evidence>
<dbReference type="Pfam" id="PF18962">
    <property type="entry name" value="Por_Secre_tail"/>
    <property type="match status" value="1"/>
</dbReference>
<evidence type="ECO:0000313" key="5">
    <source>
        <dbReference type="EMBL" id="MCK8490943.1"/>
    </source>
</evidence>
<feature type="chain" id="PRO_5045445781" evidence="2">
    <location>
        <begin position="20"/>
        <end position="666"/>
    </location>
</feature>
<proteinExistence type="predicted"/>
<comment type="caution">
    <text evidence="5">The sequence shown here is derived from an EMBL/GenBank/DDBJ whole genome shotgun (WGS) entry which is preliminary data.</text>
</comment>
<dbReference type="Gene3D" id="2.60.40.10">
    <property type="entry name" value="Immunoglobulins"/>
    <property type="match status" value="1"/>
</dbReference>
<dbReference type="Gene3D" id="3.40.50.1110">
    <property type="entry name" value="SGNH hydrolase"/>
    <property type="match status" value="1"/>
</dbReference>
<accession>A0ABT0HGY7</accession>
<dbReference type="Pfam" id="PF03629">
    <property type="entry name" value="SASA"/>
    <property type="match status" value="1"/>
</dbReference>
<feature type="domain" description="Sialate O-acetylesterase" evidence="3">
    <location>
        <begin position="122"/>
        <end position="339"/>
    </location>
</feature>
<dbReference type="Proteomes" id="UP001202180">
    <property type="component" value="Unassembled WGS sequence"/>
</dbReference>
<dbReference type="InterPro" id="IPR036514">
    <property type="entry name" value="SGNH_hydro_sf"/>
</dbReference>
<keyword evidence="2" id="KW-0732">Signal</keyword>
<dbReference type="SUPFAM" id="SSF49265">
    <property type="entry name" value="Fibronectin type III"/>
    <property type="match status" value="1"/>
</dbReference>
<evidence type="ECO:0000259" key="3">
    <source>
        <dbReference type="Pfam" id="PF03629"/>
    </source>
</evidence>
<reference evidence="5 6" key="1">
    <citation type="submission" date="2022-04" db="EMBL/GenBank/DDBJ databases">
        <title>Spirosoma sp. strain RP8 genome sequencing and assembly.</title>
        <authorList>
            <person name="Jung Y."/>
        </authorList>
    </citation>
    <scope>NUCLEOTIDE SEQUENCE [LARGE SCALE GENOMIC DNA]</scope>
    <source>
        <strain evidence="5 6">RP8</strain>
    </source>
</reference>
<dbReference type="InterPro" id="IPR005181">
    <property type="entry name" value="SASA"/>
</dbReference>
<gene>
    <name evidence="5" type="ORF">M0L20_03710</name>
</gene>
<keyword evidence="1" id="KW-0378">Hydrolase</keyword>
<evidence type="ECO:0000256" key="1">
    <source>
        <dbReference type="ARBA" id="ARBA00022801"/>
    </source>
</evidence>
<name>A0ABT0HGY7_9BACT</name>
<protein>
    <submittedName>
        <fullName evidence="5">T9SS type A sorting domain-containing protein</fullName>
    </submittedName>
</protein>
<organism evidence="5 6">
    <name type="scientific">Spirosoma liriopis</name>
    <dbReference type="NCBI Taxonomy" id="2937440"/>
    <lineage>
        <taxon>Bacteria</taxon>
        <taxon>Pseudomonadati</taxon>
        <taxon>Bacteroidota</taxon>
        <taxon>Cytophagia</taxon>
        <taxon>Cytophagales</taxon>
        <taxon>Cytophagaceae</taxon>
        <taxon>Spirosoma</taxon>
    </lineage>
</organism>
<dbReference type="InterPro" id="IPR013783">
    <property type="entry name" value="Ig-like_fold"/>
</dbReference>
<feature type="domain" description="Secretion system C-terminal sorting" evidence="4">
    <location>
        <begin position="591"/>
        <end position="665"/>
    </location>
</feature>
<dbReference type="InterPro" id="IPR036116">
    <property type="entry name" value="FN3_sf"/>
</dbReference>
<feature type="signal peptide" evidence="2">
    <location>
        <begin position="1"/>
        <end position="19"/>
    </location>
</feature>
<dbReference type="NCBIfam" id="TIGR04183">
    <property type="entry name" value="Por_Secre_tail"/>
    <property type="match status" value="1"/>
</dbReference>
<dbReference type="InterPro" id="IPR026444">
    <property type="entry name" value="Secre_tail"/>
</dbReference>
<dbReference type="RefSeq" id="WP_248475791.1">
    <property type="nucleotide sequence ID" value="NZ_JALPRF010000001.1"/>
</dbReference>
<dbReference type="InterPro" id="IPR003961">
    <property type="entry name" value="FN3_dom"/>
</dbReference>